<dbReference type="InterPro" id="IPR017961">
    <property type="entry name" value="DNA_pol_Y-fam_little_finger"/>
</dbReference>
<evidence type="ECO:0000259" key="7">
    <source>
        <dbReference type="Pfam" id="PF11799"/>
    </source>
</evidence>
<dbReference type="InterPro" id="IPR001126">
    <property type="entry name" value="UmuC"/>
</dbReference>
<comment type="subunit">
    <text evidence="1">Monomer.</text>
</comment>
<keyword evidence="9" id="KW-1185">Reference proteome</keyword>
<evidence type="ECO:0000256" key="5">
    <source>
        <dbReference type="ARBA" id="ARBA00049244"/>
    </source>
</evidence>
<feature type="domain" description="UmuC" evidence="6">
    <location>
        <begin position="13"/>
        <end position="124"/>
    </location>
</feature>
<proteinExistence type="predicted"/>
<dbReference type="PANTHER" id="PTHR35369:SF2">
    <property type="entry name" value="BLR3025 PROTEIN"/>
    <property type="match status" value="1"/>
</dbReference>
<evidence type="ECO:0000256" key="1">
    <source>
        <dbReference type="ARBA" id="ARBA00011245"/>
    </source>
</evidence>
<feature type="domain" description="DNA polymerase Y-family little finger" evidence="7">
    <location>
        <begin position="218"/>
        <end position="305"/>
    </location>
</feature>
<dbReference type="InterPro" id="IPR050356">
    <property type="entry name" value="SulA_CellDiv_inhibitor"/>
</dbReference>
<dbReference type="Proteomes" id="UP001595615">
    <property type="component" value="Unassembled WGS sequence"/>
</dbReference>
<evidence type="ECO:0000313" key="8">
    <source>
        <dbReference type="EMBL" id="MFC3712023.1"/>
    </source>
</evidence>
<evidence type="ECO:0000256" key="4">
    <source>
        <dbReference type="ARBA" id="ARBA00025589"/>
    </source>
</evidence>
<reference evidence="9" key="1">
    <citation type="journal article" date="2019" name="Int. J. Syst. Evol. Microbiol.">
        <title>The Global Catalogue of Microorganisms (GCM) 10K type strain sequencing project: providing services to taxonomists for standard genome sequencing and annotation.</title>
        <authorList>
            <consortium name="The Broad Institute Genomics Platform"/>
            <consortium name="The Broad Institute Genome Sequencing Center for Infectious Disease"/>
            <person name="Wu L."/>
            <person name="Ma J."/>
        </authorList>
    </citation>
    <scope>NUCLEOTIDE SEQUENCE [LARGE SCALE GENOMIC DNA]</scope>
    <source>
        <strain evidence="9">KCTC 42644</strain>
    </source>
</reference>
<evidence type="ECO:0000256" key="3">
    <source>
        <dbReference type="ARBA" id="ARBA00022763"/>
    </source>
</evidence>
<comment type="caution">
    <text evidence="8">The sequence shown here is derived from an EMBL/GenBank/DDBJ whole genome shotgun (WGS) entry which is preliminary data.</text>
</comment>
<dbReference type="EC" id="2.7.7.7" evidence="2"/>
<evidence type="ECO:0000259" key="6">
    <source>
        <dbReference type="Pfam" id="PF00817"/>
    </source>
</evidence>
<comment type="function">
    <text evidence="4">Poorly processive, error-prone DNA polymerase involved in untargeted mutagenesis. Copies undamaged DNA at stalled replication forks, which arise in vivo from mismatched or misaligned primer ends. These misaligned primers can be extended by PolIV. Exhibits no 3'-5' exonuclease (proofreading) activity. May be involved in translesional synthesis, in conjunction with the beta clamp from PolIII.</text>
</comment>
<evidence type="ECO:0000313" key="9">
    <source>
        <dbReference type="Proteomes" id="UP001595615"/>
    </source>
</evidence>
<dbReference type="Pfam" id="PF00817">
    <property type="entry name" value="IMS"/>
    <property type="match status" value="1"/>
</dbReference>
<evidence type="ECO:0000256" key="2">
    <source>
        <dbReference type="ARBA" id="ARBA00012417"/>
    </source>
</evidence>
<sequence length="471" mass="51561">MPFALSEAGPHGLEVAALNAPATALGLFAGQRLADARAMVPELHIEPIDREADADFLARLAGWCLRFTPVVAIDGRDALFLDIEGVSHLFGGEKRLLGELTERLRTIGLSPQAAIAGTAGAAWALARFDNGRIVASDRAATREALAPLPVAGLRLSAANVDLLARFGLRRIGELLGIERRALTARLRDDSVLRLDRALGDAPEPLDPIEPPAPHRVVRRFAAPILEAAQIENWLELLAKQLAAKLRAAGLGARHMRFGATCTDGESSGFELRFGLPTRSVAHVMRLARDRIETIVPGFGIDALRLEALLVEPLSVEQAGLMASREARDRLAYADLVANRLGRERVFGIAAHGSHIPERAARHVAPAEAEWSDAPGRGNRPPQLLDPPEAVEVALAEVPDGPPQAFTWRRIRHDVARAMGPERIAPEWWRREERPRDYFIVEGDAGRRFWLFRRGVFGDEPPPSWHMHGLFP</sequence>
<dbReference type="PANTHER" id="PTHR35369">
    <property type="entry name" value="BLR3025 PROTEIN-RELATED"/>
    <property type="match status" value="1"/>
</dbReference>
<dbReference type="InterPro" id="IPR043502">
    <property type="entry name" value="DNA/RNA_pol_sf"/>
</dbReference>
<comment type="catalytic activity">
    <reaction evidence="5">
        <text>DNA(n) + a 2'-deoxyribonucleoside 5'-triphosphate = DNA(n+1) + diphosphate</text>
        <dbReference type="Rhea" id="RHEA:22508"/>
        <dbReference type="Rhea" id="RHEA-COMP:17339"/>
        <dbReference type="Rhea" id="RHEA-COMP:17340"/>
        <dbReference type="ChEBI" id="CHEBI:33019"/>
        <dbReference type="ChEBI" id="CHEBI:61560"/>
        <dbReference type="ChEBI" id="CHEBI:173112"/>
        <dbReference type="EC" id="2.7.7.7"/>
    </reaction>
</comment>
<dbReference type="CDD" id="cd03468">
    <property type="entry name" value="PolY_like"/>
    <property type="match status" value="1"/>
</dbReference>
<dbReference type="RefSeq" id="WP_380859574.1">
    <property type="nucleotide sequence ID" value="NZ_JBHRXV010000004.1"/>
</dbReference>
<gene>
    <name evidence="8" type="ORF">ACFOMD_05545</name>
</gene>
<accession>A0ABV7X8G1</accession>
<dbReference type="Pfam" id="PF11799">
    <property type="entry name" value="IMS_C"/>
    <property type="match status" value="1"/>
</dbReference>
<protein>
    <recommendedName>
        <fullName evidence="2">DNA-directed DNA polymerase</fullName>
        <ecNumber evidence="2">2.7.7.7</ecNumber>
    </recommendedName>
</protein>
<keyword evidence="3" id="KW-0227">DNA damage</keyword>
<dbReference type="EMBL" id="JBHRXV010000004">
    <property type="protein sequence ID" value="MFC3712023.1"/>
    <property type="molecule type" value="Genomic_DNA"/>
</dbReference>
<name>A0ABV7X8G1_9SPHN</name>
<organism evidence="8 9">
    <name type="scientific">Sphingoaurantiacus capsulatus</name>
    <dbReference type="NCBI Taxonomy" id="1771310"/>
    <lineage>
        <taxon>Bacteria</taxon>
        <taxon>Pseudomonadati</taxon>
        <taxon>Pseudomonadota</taxon>
        <taxon>Alphaproteobacteria</taxon>
        <taxon>Sphingomonadales</taxon>
        <taxon>Sphingosinicellaceae</taxon>
        <taxon>Sphingoaurantiacus</taxon>
    </lineage>
</organism>
<dbReference type="SUPFAM" id="SSF56672">
    <property type="entry name" value="DNA/RNA polymerases"/>
    <property type="match status" value="1"/>
</dbReference>